<dbReference type="RefSeq" id="WP_135464404.1">
    <property type="nucleotide sequence ID" value="NZ_SRLC01000002.1"/>
</dbReference>
<reference evidence="1 2" key="1">
    <citation type="submission" date="2019-04" db="EMBL/GenBank/DDBJ databases">
        <authorList>
            <person name="Feng G."/>
            <person name="Zhang J."/>
            <person name="Zhu H."/>
        </authorList>
    </citation>
    <scope>NUCLEOTIDE SEQUENCE [LARGE SCALE GENOMIC DNA]</scope>
    <source>
        <strain evidence="1 2">JCM 31653</strain>
    </source>
</reference>
<name>A0A4Z0PX13_9BACT</name>
<evidence type="ECO:0000313" key="1">
    <source>
        <dbReference type="EMBL" id="TGE21859.1"/>
    </source>
</evidence>
<dbReference type="AlphaFoldDB" id="A0A4Z0PX13"/>
<keyword evidence="2" id="KW-1185">Reference proteome</keyword>
<evidence type="ECO:0000313" key="2">
    <source>
        <dbReference type="Proteomes" id="UP000297549"/>
    </source>
</evidence>
<proteinExistence type="predicted"/>
<dbReference type="EMBL" id="SRLC01000002">
    <property type="protein sequence ID" value="TGE21859.1"/>
    <property type="molecule type" value="Genomic_DNA"/>
</dbReference>
<comment type="caution">
    <text evidence="1">The sequence shown here is derived from an EMBL/GenBank/DDBJ whole genome shotgun (WGS) entry which is preliminary data.</text>
</comment>
<accession>A0A4Z0PX13</accession>
<dbReference type="InterPro" id="IPR019238">
    <property type="entry name" value="AbiEi_2"/>
</dbReference>
<sequence>MRAPLLVYADLLLSGDARNREVAQKLYARYFHHLS</sequence>
<organism evidence="1 2">
    <name type="scientific">Hymenobacter aquaticus</name>
    <dbReference type="NCBI Taxonomy" id="1867101"/>
    <lineage>
        <taxon>Bacteria</taxon>
        <taxon>Pseudomonadati</taxon>
        <taxon>Bacteroidota</taxon>
        <taxon>Cytophagia</taxon>
        <taxon>Cytophagales</taxon>
        <taxon>Hymenobacteraceae</taxon>
        <taxon>Hymenobacter</taxon>
    </lineage>
</organism>
<gene>
    <name evidence="1" type="ORF">E5K00_16470</name>
</gene>
<dbReference type="Proteomes" id="UP000297549">
    <property type="component" value="Unassembled WGS sequence"/>
</dbReference>
<protein>
    <submittedName>
        <fullName evidence="1">Uncharacterized protein</fullName>
    </submittedName>
</protein>
<dbReference type="OrthoDB" id="593981at2"/>
<dbReference type="Pfam" id="PF09952">
    <property type="entry name" value="AbiEi_2"/>
    <property type="match status" value="1"/>
</dbReference>